<keyword evidence="2" id="KW-0694">RNA-binding</keyword>
<dbReference type="GO" id="GO:0106026">
    <property type="term" value="F:Gly-tRNA(Ala) deacylase activity"/>
    <property type="evidence" value="ECO:0007669"/>
    <property type="project" value="UniProtKB-UniRule"/>
</dbReference>
<dbReference type="PANTHER" id="PTHR10472:SF5">
    <property type="entry name" value="D-AMINOACYL-TRNA DEACYLASE 1"/>
    <property type="match status" value="1"/>
</dbReference>
<evidence type="ECO:0000256" key="1">
    <source>
        <dbReference type="ARBA" id="ARBA00009673"/>
    </source>
</evidence>
<keyword evidence="2" id="KW-0963">Cytoplasm</keyword>
<dbReference type="InterPro" id="IPR003732">
    <property type="entry name" value="Daa-tRNA_deacyls_DTD"/>
</dbReference>
<evidence type="ECO:0000313" key="3">
    <source>
        <dbReference type="EMBL" id="BBM36610.1"/>
    </source>
</evidence>
<comment type="domain">
    <text evidence="2">A Gly-cisPro motif from one monomer fits into the active site of the other monomer to allow specific chiral rejection of L-amino acids.</text>
</comment>
<proteinExistence type="inferred from homology"/>
<dbReference type="NCBIfam" id="TIGR00256">
    <property type="entry name" value="D-aminoacyl-tRNA deacylase"/>
    <property type="match status" value="1"/>
</dbReference>
<name>A0A510JBB6_9FUSO</name>
<keyword evidence="2" id="KW-0378">Hydrolase</keyword>
<dbReference type="InterPro" id="IPR023509">
    <property type="entry name" value="DTD-like_sf"/>
</dbReference>
<dbReference type="EC" id="3.1.1.-" evidence="2"/>
<dbReference type="EMBL" id="AP019822">
    <property type="protein sequence ID" value="BBM36610.1"/>
    <property type="molecule type" value="Genomic_DNA"/>
</dbReference>
<organism evidence="3 4">
    <name type="scientific">Pseudoleptotrichia goodfellowii</name>
    <dbReference type="NCBI Taxonomy" id="157692"/>
    <lineage>
        <taxon>Bacteria</taxon>
        <taxon>Fusobacteriati</taxon>
        <taxon>Fusobacteriota</taxon>
        <taxon>Fusobacteriia</taxon>
        <taxon>Fusobacteriales</taxon>
        <taxon>Leptotrichiaceae</taxon>
        <taxon>Pseudoleptotrichia</taxon>
    </lineage>
</organism>
<dbReference type="Gene3D" id="3.50.80.10">
    <property type="entry name" value="D-tyrosyl-tRNA(Tyr) deacylase"/>
    <property type="match status" value="1"/>
</dbReference>
<comment type="function">
    <text evidence="2">An aminoacyl-tRNA editing enzyme that deacylates mischarged D-aminoacyl-tRNAs. Also deacylates mischarged glycyl-tRNA(Ala), protecting cells against glycine mischarging by AlaRS. Acts via tRNA-based rather than protein-based catalysis; rejects L-amino acids rather than detecting D-amino acids in the active site. By recycling D-aminoacyl-tRNA to D-amino acids and free tRNA molecules, this enzyme counteracts the toxicity associated with the formation of D-aminoacyl-tRNA entities in vivo and helps enforce protein L-homochirality.</text>
</comment>
<protein>
    <recommendedName>
        <fullName evidence="2">D-aminoacyl-tRNA deacylase</fullName>
        <shortName evidence="2">DTD</shortName>
        <ecNumber evidence="2">3.1.1.96</ecNumber>
    </recommendedName>
    <alternativeName>
        <fullName evidence="2">Gly-tRNA(Ala) deacylase</fullName>
        <ecNumber evidence="2">3.1.1.-</ecNumber>
    </alternativeName>
</protein>
<comment type="subcellular location">
    <subcellularLocation>
        <location evidence="2">Cytoplasm</location>
    </subcellularLocation>
</comment>
<dbReference type="Proteomes" id="UP000321606">
    <property type="component" value="Chromosome"/>
</dbReference>
<dbReference type="GO" id="GO:0000049">
    <property type="term" value="F:tRNA binding"/>
    <property type="evidence" value="ECO:0007669"/>
    <property type="project" value="UniProtKB-UniRule"/>
</dbReference>
<dbReference type="AlphaFoldDB" id="A0A510JBB6"/>
<dbReference type="KEGG" id="lgo:JCM16774_1554"/>
<keyword evidence="2" id="KW-0820">tRNA-binding</keyword>
<dbReference type="STRING" id="714315.GCA_000516535_01560"/>
<feature type="short sequence motif" description="Gly-cisPro motif, important for rejection of L-amino acids" evidence="2">
    <location>
        <begin position="137"/>
        <end position="138"/>
    </location>
</feature>
<dbReference type="Pfam" id="PF02580">
    <property type="entry name" value="Tyr_Deacylase"/>
    <property type="match status" value="1"/>
</dbReference>
<dbReference type="GO" id="GO:0005737">
    <property type="term" value="C:cytoplasm"/>
    <property type="evidence" value="ECO:0007669"/>
    <property type="project" value="UniProtKB-SubCell"/>
</dbReference>
<comment type="similarity">
    <text evidence="1 2">Belongs to the DTD family.</text>
</comment>
<dbReference type="OrthoDB" id="9801395at2"/>
<dbReference type="GO" id="GO:0043908">
    <property type="term" value="F:Ser(Gly)-tRNA(Ala) hydrolase activity"/>
    <property type="evidence" value="ECO:0007669"/>
    <property type="project" value="UniProtKB-UniRule"/>
</dbReference>
<dbReference type="FunFam" id="3.50.80.10:FF:000001">
    <property type="entry name" value="D-aminoacyl-tRNA deacylase"/>
    <property type="match status" value="1"/>
</dbReference>
<comment type="catalytic activity">
    <reaction evidence="2">
        <text>glycyl-tRNA(Ala) + H2O = tRNA(Ala) + glycine + H(+)</text>
        <dbReference type="Rhea" id="RHEA:53744"/>
        <dbReference type="Rhea" id="RHEA-COMP:9657"/>
        <dbReference type="Rhea" id="RHEA-COMP:13640"/>
        <dbReference type="ChEBI" id="CHEBI:15377"/>
        <dbReference type="ChEBI" id="CHEBI:15378"/>
        <dbReference type="ChEBI" id="CHEBI:57305"/>
        <dbReference type="ChEBI" id="CHEBI:78442"/>
        <dbReference type="ChEBI" id="CHEBI:78522"/>
    </reaction>
</comment>
<dbReference type="PANTHER" id="PTHR10472">
    <property type="entry name" value="D-TYROSYL-TRNA TYR DEACYLASE"/>
    <property type="match status" value="1"/>
</dbReference>
<dbReference type="GO" id="GO:0019478">
    <property type="term" value="P:D-amino acid catabolic process"/>
    <property type="evidence" value="ECO:0007669"/>
    <property type="project" value="UniProtKB-UniRule"/>
</dbReference>
<dbReference type="EC" id="3.1.1.96" evidence="2"/>
<comment type="catalytic activity">
    <reaction evidence="2">
        <text>a D-aminoacyl-tRNA + H2O = a tRNA + a D-alpha-amino acid + H(+)</text>
        <dbReference type="Rhea" id="RHEA:13953"/>
        <dbReference type="Rhea" id="RHEA-COMP:10123"/>
        <dbReference type="Rhea" id="RHEA-COMP:10124"/>
        <dbReference type="ChEBI" id="CHEBI:15377"/>
        <dbReference type="ChEBI" id="CHEBI:15378"/>
        <dbReference type="ChEBI" id="CHEBI:59871"/>
        <dbReference type="ChEBI" id="CHEBI:78442"/>
        <dbReference type="ChEBI" id="CHEBI:79333"/>
        <dbReference type="EC" id="3.1.1.96"/>
    </reaction>
</comment>
<sequence length="145" mass="16447">MKIIIQRVNKAEMNVNGTFKCKIGKGIVAYIGITHEDEIKDINYCIDKLINLRIFDDSEGRLNLSVQDIKGELLIVSNFTVYGNTKKGRRPDYLHSAPASKAKEIYNLFLEKLSETEVPFETGEFQADMKIYSENDGPVNLIIES</sequence>
<dbReference type="RefSeq" id="WP_026737859.1">
    <property type="nucleotide sequence ID" value="NZ_AP019822.1"/>
</dbReference>
<accession>A0A510JBB6</accession>
<comment type="subunit">
    <text evidence="2">Homodimer.</text>
</comment>
<gene>
    <name evidence="2" type="primary">dtd</name>
    <name evidence="3" type="ORF">JCM16774_1554</name>
</gene>
<dbReference type="SUPFAM" id="SSF69500">
    <property type="entry name" value="DTD-like"/>
    <property type="match status" value="1"/>
</dbReference>
<reference evidence="3 4" key="1">
    <citation type="submission" date="2019-07" db="EMBL/GenBank/DDBJ databases">
        <title>Complete Genome Sequence of Leptotrichia goodfellowii Strain JCM 16774.</title>
        <authorList>
            <person name="Watanabe S."/>
            <person name="Cui L."/>
        </authorList>
    </citation>
    <scope>NUCLEOTIDE SEQUENCE [LARGE SCALE GENOMIC DNA]</scope>
    <source>
        <strain evidence="3 4">JCM16774</strain>
    </source>
</reference>
<dbReference type="GO" id="GO:0051500">
    <property type="term" value="F:D-tyrosyl-tRNA(Tyr) deacylase activity"/>
    <property type="evidence" value="ECO:0007669"/>
    <property type="project" value="TreeGrafter"/>
</dbReference>
<evidence type="ECO:0000313" key="4">
    <source>
        <dbReference type="Proteomes" id="UP000321606"/>
    </source>
</evidence>
<dbReference type="HAMAP" id="MF_00518">
    <property type="entry name" value="Deacylase_Dtd"/>
    <property type="match status" value="1"/>
</dbReference>
<evidence type="ECO:0000256" key="2">
    <source>
        <dbReference type="HAMAP-Rule" id="MF_00518"/>
    </source>
</evidence>